<keyword evidence="2" id="KW-0489">Methyltransferase</keyword>
<comment type="function">
    <text evidence="11">Alpha-N-methyltransferase that methylates the N-terminus of target proteins containing the N-terminal motif [Ala/Pro/Ser]-Pro-Lys when the initiator Met is cleaved. Specifically catalyzes mono-, di- or tri-methylation of exposed alpha-amino group of Ala or Ser residue in the [Ala/Ser]-Pro-Lys motif and mono- or di-methylation of Pro in the Pro-Pro-Lys motif.</text>
</comment>
<evidence type="ECO:0000256" key="11">
    <source>
        <dbReference type="ARBA" id="ARBA00060050"/>
    </source>
</evidence>
<comment type="caution">
    <text evidence="12">The sequence shown here is derived from an EMBL/GenBank/DDBJ whole genome shotgun (WGS) entry which is preliminary data.</text>
</comment>
<dbReference type="FunFam" id="3.40.50.150:FF:000025">
    <property type="entry name" value="N-terminal Xaa-Pro-Lys N-methyltransferase 1"/>
    <property type="match status" value="1"/>
</dbReference>
<evidence type="ECO:0000256" key="9">
    <source>
        <dbReference type="ARBA" id="ARBA00047885"/>
    </source>
</evidence>
<comment type="similarity">
    <text evidence="1">Belongs to the methyltransferase superfamily. NTM1 family.</text>
</comment>
<evidence type="ECO:0000313" key="13">
    <source>
        <dbReference type="Proteomes" id="UP001058974"/>
    </source>
</evidence>
<keyword evidence="3" id="KW-0808">Transferase</keyword>
<evidence type="ECO:0000256" key="2">
    <source>
        <dbReference type="ARBA" id="ARBA00022603"/>
    </source>
</evidence>
<dbReference type="InterPro" id="IPR029063">
    <property type="entry name" value="SAM-dependent_MTases_sf"/>
</dbReference>
<organism evidence="12 13">
    <name type="scientific">Pisum sativum</name>
    <name type="common">Garden pea</name>
    <name type="synonym">Lathyrus oleraceus</name>
    <dbReference type="NCBI Taxonomy" id="3888"/>
    <lineage>
        <taxon>Eukaryota</taxon>
        <taxon>Viridiplantae</taxon>
        <taxon>Streptophyta</taxon>
        <taxon>Embryophyta</taxon>
        <taxon>Tracheophyta</taxon>
        <taxon>Spermatophyta</taxon>
        <taxon>Magnoliopsida</taxon>
        <taxon>eudicotyledons</taxon>
        <taxon>Gunneridae</taxon>
        <taxon>Pentapetalae</taxon>
        <taxon>rosids</taxon>
        <taxon>fabids</taxon>
        <taxon>Fabales</taxon>
        <taxon>Fabaceae</taxon>
        <taxon>Papilionoideae</taxon>
        <taxon>50 kb inversion clade</taxon>
        <taxon>NPAAA clade</taxon>
        <taxon>Hologalegina</taxon>
        <taxon>IRL clade</taxon>
        <taxon>Fabeae</taxon>
        <taxon>Lathyrus</taxon>
    </lineage>
</organism>
<dbReference type="PANTHER" id="PTHR12753:SF0">
    <property type="entry name" value="ALPHA N-TERMINAL PROTEIN METHYLTRANSFERASE 1"/>
    <property type="match status" value="1"/>
</dbReference>
<dbReference type="InterPro" id="IPR008576">
    <property type="entry name" value="MeTrfase_NTM1"/>
</dbReference>
<dbReference type="SUPFAM" id="SSF53335">
    <property type="entry name" value="S-adenosyl-L-methionine-dependent methyltransferases"/>
    <property type="match status" value="1"/>
</dbReference>
<keyword evidence="4" id="KW-0949">S-adenosyl-L-methionine</keyword>
<dbReference type="GO" id="GO:0071885">
    <property type="term" value="F:N-terminal protein N-methyltransferase activity"/>
    <property type="evidence" value="ECO:0007669"/>
    <property type="project" value="UniProtKB-EC"/>
</dbReference>
<evidence type="ECO:0000256" key="5">
    <source>
        <dbReference type="ARBA" id="ARBA00039112"/>
    </source>
</evidence>
<dbReference type="CDD" id="cd02440">
    <property type="entry name" value="AdoMet_MTases"/>
    <property type="match status" value="1"/>
</dbReference>
<dbReference type="EC" id="2.1.1.244" evidence="5"/>
<dbReference type="Gramene" id="Psat07G0239900-T1">
    <property type="protein sequence ID" value="KAI5385776.1"/>
    <property type="gene ID" value="KIW84_072399"/>
</dbReference>
<dbReference type="Gene3D" id="3.40.50.150">
    <property type="entry name" value="Vaccinia Virus protein VP39"/>
    <property type="match status" value="1"/>
</dbReference>
<evidence type="ECO:0000256" key="4">
    <source>
        <dbReference type="ARBA" id="ARBA00022691"/>
    </source>
</evidence>
<evidence type="ECO:0000256" key="1">
    <source>
        <dbReference type="ARBA" id="ARBA00009059"/>
    </source>
</evidence>
<dbReference type="EMBL" id="JAMSHJ010000007">
    <property type="protein sequence ID" value="KAI5385776.1"/>
    <property type="molecule type" value="Genomic_DNA"/>
</dbReference>
<dbReference type="GO" id="GO:0032259">
    <property type="term" value="P:methylation"/>
    <property type="evidence" value="ECO:0007669"/>
    <property type="project" value="UniProtKB-KW"/>
</dbReference>
<evidence type="ECO:0000256" key="3">
    <source>
        <dbReference type="ARBA" id="ARBA00022679"/>
    </source>
</evidence>
<accession>A0A9D4ZV34</accession>
<proteinExistence type="inferred from homology"/>
<evidence type="ECO:0000256" key="6">
    <source>
        <dbReference type="ARBA" id="ARBA00039449"/>
    </source>
</evidence>
<reference evidence="12 13" key="1">
    <citation type="journal article" date="2022" name="Nat. Genet.">
        <title>Improved pea reference genome and pan-genome highlight genomic features and evolutionary characteristics.</title>
        <authorList>
            <person name="Yang T."/>
            <person name="Liu R."/>
            <person name="Luo Y."/>
            <person name="Hu S."/>
            <person name="Wang D."/>
            <person name="Wang C."/>
            <person name="Pandey M.K."/>
            <person name="Ge S."/>
            <person name="Xu Q."/>
            <person name="Li N."/>
            <person name="Li G."/>
            <person name="Huang Y."/>
            <person name="Saxena R.K."/>
            <person name="Ji Y."/>
            <person name="Li M."/>
            <person name="Yan X."/>
            <person name="He Y."/>
            <person name="Liu Y."/>
            <person name="Wang X."/>
            <person name="Xiang C."/>
            <person name="Varshney R.K."/>
            <person name="Ding H."/>
            <person name="Gao S."/>
            <person name="Zong X."/>
        </authorList>
    </citation>
    <scope>NUCLEOTIDE SEQUENCE [LARGE SCALE GENOMIC DNA]</scope>
    <source>
        <strain evidence="12 13">cv. Zhongwan 6</strain>
    </source>
</reference>
<gene>
    <name evidence="12" type="ORF">KIW84_072399</name>
</gene>
<feature type="non-terminal residue" evidence="12">
    <location>
        <position position="1"/>
    </location>
</feature>
<evidence type="ECO:0000256" key="10">
    <source>
        <dbReference type="ARBA" id="ARBA00048167"/>
    </source>
</evidence>
<keyword evidence="13" id="KW-1185">Reference proteome</keyword>
<comment type="catalytic activity">
    <reaction evidence="9">
        <text>N-terminal L-prolyl-L-prolyl-L-lysyl-[protein] + 2 S-adenosyl-L-methionine = N-terminal N,N-dimethyl-L-prolyl-L-prolyl-L-lysyl-[protein] + 2 S-adenosyl-L-homocysteine + 2 H(+)</text>
        <dbReference type="Rhea" id="RHEA:54736"/>
        <dbReference type="Rhea" id="RHEA-COMP:13787"/>
        <dbReference type="Rhea" id="RHEA-COMP:13974"/>
        <dbReference type="ChEBI" id="CHEBI:15378"/>
        <dbReference type="ChEBI" id="CHEBI:57856"/>
        <dbReference type="ChEBI" id="CHEBI:59789"/>
        <dbReference type="ChEBI" id="CHEBI:138059"/>
        <dbReference type="ChEBI" id="CHEBI:138318"/>
        <dbReference type="EC" id="2.1.1.244"/>
    </reaction>
</comment>
<name>A0A9D4ZV34_PEA</name>
<dbReference type="Proteomes" id="UP001058974">
    <property type="component" value="Chromosome 7"/>
</dbReference>
<comment type="catalytic activity">
    <reaction evidence="8">
        <text>N-terminal L-seryl-L-prolyl-L-lysyl-[protein] + 3 S-adenosyl-L-methionine = N-terminal N,N,N-trimethyl-L-seryl-L-prolyl-L-lysyl-[protein] + 3 S-adenosyl-L-homocysteine + 3 H(+)</text>
        <dbReference type="Rhea" id="RHEA:54724"/>
        <dbReference type="Rhea" id="RHEA-COMP:13789"/>
        <dbReference type="Rhea" id="RHEA-COMP:13973"/>
        <dbReference type="ChEBI" id="CHEBI:15378"/>
        <dbReference type="ChEBI" id="CHEBI:57856"/>
        <dbReference type="ChEBI" id="CHEBI:59789"/>
        <dbReference type="ChEBI" id="CHEBI:138061"/>
        <dbReference type="ChEBI" id="CHEBI:138317"/>
        <dbReference type="EC" id="2.1.1.244"/>
    </reaction>
</comment>
<evidence type="ECO:0000313" key="12">
    <source>
        <dbReference type="EMBL" id="KAI5385776.1"/>
    </source>
</evidence>
<evidence type="ECO:0000256" key="7">
    <source>
        <dbReference type="ARBA" id="ARBA00043129"/>
    </source>
</evidence>
<dbReference type="PANTHER" id="PTHR12753">
    <property type="entry name" value="AD-003 - RELATED"/>
    <property type="match status" value="1"/>
</dbReference>
<dbReference type="AlphaFoldDB" id="A0A9D4ZV34"/>
<evidence type="ECO:0000256" key="8">
    <source>
        <dbReference type="ARBA" id="ARBA00047306"/>
    </source>
</evidence>
<protein>
    <recommendedName>
        <fullName evidence="6">Alpha N-terminal protein methyltransferase 1</fullName>
        <ecNumber evidence="5">2.1.1.244</ecNumber>
    </recommendedName>
    <alternativeName>
        <fullName evidence="7">X-Pro-Lys N-terminal protein methyltransferase 1</fullName>
    </alternativeName>
</protein>
<dbReference type="Pfam" id="PF05891">
    <property type="entry name" value="Methyltransf_PK"/>
    <property type="match status" value="1"/>
</dbReference>
<comment type="catalytic activity">
    <reaction evidence="10">
        <text>N-terminal L-alanyl-L-prolyl-L-lysyl-[protein] + 3 S-adenosyl-L-methionine = N-terminal N,N,N-trimethyl-L-alanyl-L-prolyl-L-lysyl-[protein] + 3 S-adenosyl-L-homocysteine + 3 H(+)</text>
        <dbReference type="Rhea" id="RHEA:54712"/>
        <dbReference type="Rhea" id="RHEA-COMP:13785"/>
        <dbReference type="Rhea" id="RHEA-COMP:13971"/>
        <dbReference type="ChEBI" id="CHEBI:15378"/>
        <dbReference type="ChEBI" id="CHEBI:57856"/>
        <dbReference type="ChEBI" id="CHEBI:59789"/>
        <dbReference type="ChEBI" id="CHEBI:138057"/>
        <dbReference type="ChEBI" id="CHEBI:138315"/>
        <dbReference type="EC" id="2.1.1.244"/>
    </reaction>
</comment>
<dbReference type="GO" id="GO:0005737">
    <property type="term" value="C:cytoplasm"/>
    <property type="evidence" value="ECO:0007669"/>
    <property type="project" value="TreeGrafter"/>
</dbReference>
<sequence>LNSINKKEERTVFIHFRSTWVMLCCWVPCHPVLRIRNISAYIRHSSPFPFRQIQRISCMDAGGLDNNGREYTTADEMWREQTGDLNKKTLWYREGVSYWEGVNATVEGVLGGFSDVNEPDISCSDDFLKILLSERFPSDVKSQPLVALDCGSGIGRVTKNLLIRHFNEVDLLEPVSHFLEAARETLTSGAYANSDMHKAVNFYCVPLQDFTPDTGRYDVIWIQWCIGHLTDDDFITFFKRAKVGLKPGGLFVLKENISRSGFVLDNDDRSITRSDSYFRELFSRCGLHIYKAKKGFPDGLFAVKMYALTTEAPKKVHRTRSKTQSNRPRKIM</sequence>